<dbReference type="Gene3D" id="3.80.10.10">
    <property type="entry name" value="Ribonuclease Inhibitor"/>
    <property type="match status" value="3"/>
</dbReference>
<dbReference type="FunFam" id="3.80.10.10:FF:000129">
    <property type="entry name" value="Leucine-rich repeat receptor-like kinase"/>
    <property type="match status" value="1"/>
</dbReference>
<dbReference type="PROSITE" id="PS00108">
    <property type="entry name" value="PROTEIN_KINASE_ST"/>
    <property type="match status" value="1"/>
</dbReference>
<dbReference type="InterPro" id="IPR013210">
    <property type="entry name" value="LRR_N_plant-typ"/>
</dbReference>
<keyword evidence="7 16" id="KW-0812">Transmembrane</keyword>
<evidence type="ECO:0000256" key="16">
    <source>
        <dbReference type="SAM" id="Phobius"/>
    </source>
</evidence>
<dbReference type="FunFam" id="3.80.10.10:FF:000233">
    <property type="entry name" value="Leucine-rich repeat receptor-like protein kinase TDR"/>
    <property type="match status" value="1"/>
</dbReference>
<evidence type="ECO:0000256" key="17">
    <source>
        <dbReference type="SAM" id="SignalP"/>
    </source>
</evidence>
<dbReference type="OrthoDB" id="676979at2759"/>
<dbReference type="SMART" id="SM00369">
    <property type="entry name" value="LRR_TYP"/>
    <property type="match status" value="7"/>
</dbReference>
<dbReference type="GO" id="GO:0005524">
    <property type="term" value="F:ATP binding"/>
    <property type="evidence" value="ECO:0007669"/>
    <property type="project" value="UniProtKB-KW"/>
</dbReference>
<feature type="signal peptide" evidence="17">
    <location>
        <begin position="1"/>
        <end position="21"/>
    </location>
</feature>
<dbReference type="SMART" id="SM00220">
    <property type="entry name" value="S_TKc"/>
    <property type="match status" value="1"/>
</dbReference>
<dbReference type="EC" id="2.7.11.1" evidence="3"/>
<comment type="subcellular location">
    <subcellularLocation>
        <location evidence="1">Membrane</location>
        <topology evidence="1">Single-pass membrane protein</topology>
    </subcellularLocation>
</comment>
<keyword evidence="15" id="KW-0325">Glycoprotein</keyword>
<evidence type="ECO:0000256" key="14">
    <source>
        <dbReference type="ARBA" id="ARBA00023136"/>
    </source>
</evidence>
<evidence type="ECO:0000256" key="1">
    <source>
        <dbReference type="ARBA" id="ARBA00004167"/>
    </source>
</evidence>
<evidence type="ECO:0000313" key="19">
    <source>
        <dbReference type="EMBL" id="KAF6170843.1"/>
    </source>
</evidence>
<keyword evidence="11" id="KW-0418">Kinase</keyword>
<dbReference type="PANTHER" id="PTHR48010:SF96">
    <property type="entry name" value="OS05G0595800 PROTEIN"/>
    <property type="match status" value="1"/>
</dbReference>
<keyword evidence="5" id="KW-0433">Leucine-rich repeat</keyword>
<dbReference type="SUPFAM" id="SSF56112">
    <property type="entry name" value="Protein kinase-like (PK-like)"/>
    <property type="match status" value="1"/>
</dbReference>
<dbReference type="GO" id="GO:0016020">
    <property type="term" value="C:membrane"/>
    <property type="evidence" value="ECO:0007669"/>
    <property type="project" value="UniProtKB-SubCell"/>
</dbReference>
<dbReference type="Gene3D" id="3.30.200.20">
    <property type="entry name" value="Phosphorylase Kinase, domain 1"/>
    <property type="match status" value="1"/>
</dbReference>
<dbReference type="FunFam" id="3.80.10.10:FF:000383">
    <property type="entry name" value="Leucine-rich repeat receptor protein kinase EMS1"/>
    <property type="match status" value="1"/>
</dbReference>
<evidence type="ECO:0000256" key="10">
    <source>
        <dbReference type="ARBA" id="ARBA00022741"/>
    </source>
</evidence>
<feature type="transmembrane region" description="Helical" evidence="16">
    <location>
        <begin position="548"/>
        <end position="570"/>
    </location>
</feature>
<dbReference type="InterPro" id="IPR003591">
    <property type="entry name" value="Leu-rich_rpt_typical-subtyp"/>
</dbReference>
<evidence type="ECO:0000256" key="11">
    <source>
        <dbReference type="ARBA" id="ARBA00022777"/>
    </source>
</evidence>
<keyword evidence="4" id="KW-0723">Serine/threonine-protein kinase</keyword>
<dbReference type="Proteomes" id="UP000541444">
    <property type="component" value="Unassembled WGS sequence"/>
</dbReference>
<dbReference type="SUPFAM" id="SSF52058">
    <property type="entry name" value="L domain-like"/>
    <property type="match status" value="2"/>
</dbReference>
<dbReference type="InterPro" id="IPR008271">
    <property type="entry name" value="Ser/Thr_kinase_AS"/>
</dbReference>
<gene>
    <name evidence="19" type="ORF">GIB67_015795</name>
</gene>
<dbReference type="PRINTS" id="PR00019">
    <property type="entry name" value="LEURICHRPT"/>
</dbReference>
<dbReference type="FunFam" id="3.30.200.20:FF:000292">
    <property type="entry name" value="Leucine-rich repeat receptor-like serine/threonine-protein kinase BAM1"/>
    <property type="match status" value="1"/>
</dbReference>
<dbReference type="Pfam" id="PF00560">
    <property type="entry name" value="LRR_1"/>
    <property type="match status" value="6"/>
</dbReference>
<evidence type="ECO:0000256" key="4">
    <source>
        <dbReference type="ARBA" id="ARBA00022527"/>
    </source>
</evidence>
<evidence type="ECO:0000256" key="6">
    <source>
        <dbReference type="ARBA" id="ARBA00022679"/>
    </source>
</evidence>
<accession>A0A7J7NUR5</accession>
<dbReference type="PROSITE" id="PS50011">
    <property type="entry name" value="PROTEIN_KINASE_DOM"/>
    <property type="match status" value="1"/>
</dbReference>
<evidence type="ECO:0000256" key="9">
    <source>
        <dbReference type="ARBA" id="ARBA00022737"/>
    </source>
</evidence>
<keyword evidence="13 16" id="KW-1133">Transmembrane helix</keyword>
<evidence type="ECO:0000256" key="12">
    <source>
        <dbReference type="ARBA" id="ARBA00022840"/>
    </source>
</evidence>
<reference evidence="19 20" key="1">
    <citation type="journal article" date="2020" name="IScience">
        <title>Genome Sequencing of the Endangered Kingdonia uniflora (Circaeasteraceae, Ranunculales) Reveals Potential Mechanisms of Evolutionary Specialization.</title>
        <authorList>
            <person name="Sun Y."/>
            <person name="Deng T."/>
            <person name="Zhang A."/>
            <person name="Moore M.J."/>
            <person name="Landis J.B."/>
            <person name="Lin N."/>
            <person name="Zhang H."/>
            <person name="Zhang X."/>
            <person name="Huang J."/>
            <person name="Zhang X."/>
            <person name="Sun H."/>
            <person name="Wang H."/>
        </authorList>
    </citation>
    <scope>NUCLEOTIDE SEQUENCE [LARGE SCALE GENOMIC DNA]</scope>
    <source>
        <strain evidence="19">TB1705</strain>
        <tissue evidence="19">Leaf</tissue>
    </source>
</reference>
<keyword evidence="9" id="KW-0677">Repeat</keyword>
<evidence type="ECO:0000256" key="3">
    <source>
        <dbReference type="ARBA" id="ARBA00012513"/>
    </source>
</evidence>
<evidence type="ECO:0000259" key="18">
    <source>
        <dbReference type="PROSITE" id="PS50011"/>
    </source>
</evidence>
<name>A0A7J7NUR5_9MAGN</name>
<evidence type="ECO:0000256" key="15">
    <source>
        <dbReference type="ARBA" id="ARBA00023180"/>
    </source>
</evidence>
<proteinExistence type="inferred from homology"/>
<keyword evidence="12" id="KW-0067">ATP-binding</keyword>
<evidence type="ECO:0000256" key="13">
    <source>
        <dbReference type="ARBA" id="ARBA00022989"/>
    </source>
</evidence>
<keyword evidence="14 16" id="KW-0472">Membrane</keyword>
<comment type="caution">
    <text evidence="19">The sequence shown here is derived from an EMBL/GenBank/DDBJ whole genome shotgun (WGS) entry which is preliminary data.</text>
</comment>
<dbReference type="Gene3D" id="1.10.510.10">
    <property type="entry name" value="Transferase(Phosphotransferase) domain 1"/>
    <property type="match status" value="1"/>
</dbReference>
<dbReference type="GO" id="GO:0004674">
    <property type="term" value="F:protein serine/threonine kinase activity"/>
    <property type="evidence" value="ECO:0007669"/>
    <property type="project" value="UniProtKB-KW"/>
</dbReference>
<dbReference type="InterPro" id="IPR032675">
    <property type="entry name" value="LRR_dom_sf"/>
</dbReference>
<dbReference type="Pfam" id="PF08263">
    <property type="entry name" value="LRRNT_2"/>
    <property type="match status" value="1"/>
</dbReference>
<dbReference type="InterPro" id="IPR001611">
    <property type="entry name" value="Leu-rich_rpt"/>
</dbReference>
<protein>
    <recommendedName>
        <fullName evidence="3">non-specific serine/threonine protein kinase</fullName>
        <ecNumber evidence="3">2.7.11.1</ecNumber>
    </recommendedName>
</protein>
<keyword evidence="6" id="KW-0808">Transferase</keyword>
<dbReference type="InterPro" id="IPR011009">
    <property type="entry name" value="Kinase-like_dom_sf"/>
</dbReference>
<dbReference type="PANTHER" id="PTHR48010">
    <property type="entry name" value="OS05G0588300 PROTEIN"/>
    <property type="match status" value="1"/>
</dbReference>
<organism evidence="19 20">
    <name type="scientific">Kingdonia uniflora</name>
    <dbReference type="NCBI Taxonomy" id="39325"/>
    <lineage>
        <taxon>Eukaryota</taxon>
        <taxon>Viridiplantae</taxon>
        <taxon>Streptophyta</taxon>
        <taxon>Embryophyta</taxon>
        <taxon>Tracheophyta</taxon>
        <taxon>Spermatophyta</taxon>
        <taxon>Magnoliopsida</taxon>
        <taxon>Ranunculales</taxon>
        <taxon>Circaeasteraceae</taxon>
        <taxon>Kingdonia</taxon>
    </lineage>
</organism>
<comment type="similarity">
    <text evidence="2">Belongs to the protein kinase superfamily. Ser/Thr protein kinase family.</text>
</comment>
<dbReference type="InterPro" id="IPR000719">
    <property type="entry name" value="Prot_kinase_dom"/>
</dbReference>
<evidence type="ECO:0000313" key="20">
    <source>
        <dbReference type="Proteomes" id="UP000541444"/>
    </source>
</evidence>
<dbReference type="AlphaFoldDB" id="A0A7J7NUR5"/>
<evidence type="ECO:0000256" key="5">
    <source>
        <dbReference type="ARBA" id="ARBA00022614"/>
    </source>
</evidence>
<feature type="domain" description="Protein kinase" evidence="18">
    <location>
        <begin position="602"/>
        <end position="860"/>
    </location>
</feature>
<dbReference type="InterPro" id="IPR050994">
    <property type="entry name" value="At_inactive_RLKs"/>
</dbReference>
<dbReference type="Pfam" id="PF13855">
    <property type="entry name" value="LRR_8"/>
    <property type="match status" value="1"/>
</dbReference>
<evidence type="ECO:0000256" key="2">
    <source>
        <dbReference type="ARBA" id="ARBA00008684"/>
    </source>
</evidence>
<keyword evidence="10" id="KW-0547">Nucleotide-binding</keyword>
<sequence>MTNSSFLLLLFYIFIISSVSPFTDLDALIKLKSSLTSPTGLHDWNSSSSHCYFSGVVCDPDFRVISLNISFRLLQGSIAPEIGLLTKLVNLTMSSNNLSGVLPLEFANLTSLKLLNVSNNRLCGEFSEFIAGALVELQFLQTDIFLLATGTLPAELVKLKKLRHLHLGGNFFSGEIPNTYSQIMSLEYLGLNGNSHSGKIPSTLGRLSNLQELYLGYFNLYQGGIPVEFGELRSLRRLDLGSCNLSGEIPGSLEVLQLWENNFTLGLPEKLGRSGSLVKLDLTSNHLTGMIPRGLCYGGRLQTLILMNNFFIGPIPEELGECKSLTRVRLAKNFLNGPIPAGMFNLPLVDFLELNDNYFSGELPEKMSGDVLELMVLANNQLTGKIPAAIGNFSNLQTLSFELNQISGRIPPEIGDLKFLSKINISHNSILGEIPVALSRCSHLTLLDLSGNNLSGAIPKQIARLKVLNILNLSSNQLVGQVPKNVGAMKLSVLDLSYNNLSGPIQFTVFNETSFAGNPNLCDPLMQTLCDPALGRDQHLGNKSLAKLLMIAILSPVCAILVSLFVFLNIKKFLKRKQSLEAWKLTAFQRLEFTVEDVLECLKEENIIGQGGAGTVYHGSMPDGLDVAIKQLTGRSSGKSDNGFSAEIQTLGKIRHRNIVRLLGYVSNKDTNLLLYEYMPNGSLGELLRGSKGSHFGWSMRYRVAVEAAKGLCYLHHDCSPLIIHRDVKSNNILLDSDFEAHVADFGLAKFLTDAGASEGMSSIAGSYGYIAPEAVLSVVDRRLTKDNLSGVVNLFKVAILCAEESSDARPTMREVVHMLTNPPPSSRKILALTENTKQQFEQIPDKNIASWSIRNYAYA</sequence>
<evidence type="ECO:0000256" key="7">
    <source>
        <dbReference type="ARBA" id="ARBA00022692"/>
    </source>
</evidence>
<feature type="chain" id="PRO_5029559121" description="non-specific serine/threonine protein kinase" evidence="17">
    <location>
        <begin position="22"/>
        <end position="860"/>
    </location>
</feature>
<evidence type="ECO:0000256" key="8">
    <source>
        <dbReference type="ARBA" id="ARBA00022729"/>
    </source>
</evidence>
<dbReference type="EMBL" id="JACGCM010000560">
    <property type="protein sequence ID" value="KAF6170843.1"/>
    <property type="molecule type" value="Genomic_DNA"/>
</dbReference>
<keyword evidence="20" id="KW-1185">Reference proteome</keyword>
<dbReference type="Pfam" id="PF00069">
    <property type="entry name" value="Pkinase"/>
    <property type="match status" value="1"/>
</dbReference>
<keyword evidence="8 17" id="KW-0732">Signal</keyword>
<dbReference type="GO" id="GO:0009791">
    <property type="term" value="P:post-embryonic development"/>
    <property type="evidence" value="ECO:0007669"/>
    <property type="project" value="UniProtKB-ARBA"/>
</dbReference>